<feature type="region of interest" description="Disordered" evidence="5">
    <location>
        <begin position="129"/>
        <end position="191"/>
    </location>
</feature>
<reference evidence="6" key="1">
    <citation type="submission" date="2020-04" db="EMBL/GenBank/DDBJ databases">
        <authorList>
            <person name="Alioto T."/>
            <person name="Alioto T."/>
            <person name="Gomez Garrido J."/>
        </authorList>
    </citation>
    <scope>NUCLEOTIDE SEQUENCE</scope>
    <source>
        <strain evidence="6">A484AB</strain>
    </source>
</reference>
<evidence type="ECO:0000313" key="6">
    <source>
        <dbReference type="EMBL" id="CAB4000681.1"/>
    </source>
</evidence>
<evidence type="ECO:0000256" key="3">
    <source>
        <dbReference type="ARBA" id="ARBA00022833"/>
    </source>
</evidence>
<feature type="compositionally biased region" description="Basic and acidic residues" evidence="5">
    <location>
        <begin position="182"/>
        <end position="191"/>
    </location>
</feature>
<dbReference type="AlphaFoldDB" id="A0A6S7I1M1"/>
<dbReference type="SMART" id="SM00980">
    <property type="entry name" value="THAP"/>
    <property type="match status" value="1"/>
</dbReference>
<keyword evidence="1" id="KW-0479">Metal-binding</keyword>
<proteinExistence type="predicted"/>
<dbReference type="OrthoDB" id="5987038at2759"/>
<name>A0A6S7I1M1_PARCT</name>
<evidence type="ECO:0000256" key="2">
    <source>
        <dbReference type="ARBA" id="ARBA00022771"/>
    </source>
</evidence>
<evidence type="ECO:0000256" key="4">
    <source>
        <dbReference type="ARBA" id="ARBA00023125"/>
    </source>
</evidence>
<dbReference type="InterPro" id="IPR006612">
    <property type="entry name" value="THAP_Znf"/>
</dbReference>
<dbReference type="PANTHER" id="PTHR31751">
    <property type="entry name" value="SI:CH211-108C17.2-RELATED-RELATED"/>
    <property type="match status" value="1"/>
</dbReference>
<dbReference type="Proteomes" id="UP001152795">
    <property type="component" value="Unassembled WGS sequence"/>
</dbReference>
<evidence type="ECO:0000256" key="5">
    <source>
        <dbReference type="SAM" id="MobiDB-lite"/>
    </source>
</evidence>
<evidence type="ECO:0000313" key="7">
    <source>
        <dbReference type="Proteomes" id="UP001152795"/>
    </source>
</evidence>
<keyword evidence="3" id="KW-0862">Zinc</keyword>
<evidence type="ECO:0000256" key="1">
    <source>
        <dbReference type="ARBA" id="ARBA00022723"/>
    </source>
</evidence>
<dbReference type="GO" id="GO:0003677">
    <property type="term" value="F:DNA binding"/>
    <property type="evidence" value="ECO:0007669"/>
    <property type="project" value="UniProtKB-UniRule"/>
</dbReference>
<sequence>MPSRCVVYGCSNLPDPEKGISLHKIPFYNDSRPEAIKRRKVWVDFVKSKHAKWEPGSGRHICSKHFKADTFDKMLNLPGQENMYRQKLKKDDLGIASFPSIFRMDVTEKQVSGRAIKRMVNLQIPVETVQSSDTEAPLSSEDISSVASEEGGVSTDPNTASDDAVQWDDLTETEDSDESDNDEQRREYTKDNNLRTEPKYIVFLSQLMLRFQFCPSCKSANPLVETSQHGTKAYGSGMHFTKHFLQASEEIRKVLSKIGKENDCEEVQPWIRPCENHLSWSAISTSSGDGRVILAKFVSFLGHIVDKHKNLDDPIFDSCAHGDIEHREWLNDKSVVYENVCKALGNKRLKKGIQKASPLSQTSCVEGFHSVLNQFAPKIIAYSYPGMYITHIIAAVHFNHNLNRKVVTNSDGSEQLVVVYPKFKKGEATVRDVKVAANFCYVEEMYQTFLDAERKGDLEEEKDKLKKMTPEPMHEMRPIFIVSSMWVLLLATSELL</sequence>
<dbReference type="Pfam" id="PF05485">
    <property type="entry name" value="THAP"/>
    <property type="match status" value="1"/>
</dbReference>
<organism evidence="6 7">
    <name type="scientific">Paramuricea clavata</name>
    <name type="common">Red gorgonian</name>
    <name type="synonym">Violescent sea-whip</name>
    <dbReference type="NCBI Taxonomy" id="317549"/>
    <lineage>
        <taxon>Eukaryota</taxon>
        <taxon>Metazoa</taxon>
        <taxon>Cnidaria</taxon>
        <taxon>Anthozoa</taxon>
        <taxon>Octocorallia</taxon>
        <taxon>Malacalcyonacea</taxon>
        <taxon>Plexauridae</taxon>
        <taxon>Paramuricea</taxon>
    </lineage>
</organism>
<keyword evidence="7" id="KW-1185">Reference proteome</keyword>
<dbReference type="PROSITE" id="PS50950">
    <property type="entry name" value="ZF_THAP"/>
    <property type="match status" value="1"/>
</dbReference>
<protein>
    <submittedName>
        <fullName evidence="6">THAP domain-containing 10</fullName>
    </submittedName>
</protein>
<keyword evidence="2" id="KW-0863">Zinc-finger</keyword>
<accession>A0A6S7I1M1</accession>
<comment type="caution">
    <text evidence="6">The sequence shown here is derived from an EMBL/GenBank/DDBJ whole genome shotgun (WGS) entry which is preliminary data.</text>
</comment>
<keyword evidence="4" id="KW-0238">DNA-binding</keyword>
<dbReference type="PANTHER" id="PTHR31751:SF42">
    <property type="entry name" value="PROTEIN CBG10204"/>
    <property type="match status" value="1"/>
</dbReference>
<dbReference type="GO" id="GO:0008270">
    <property type="term" value="F:zinc ion binding"/>
    <property type="evidence" value="ECO:0007669"/>
    <property type="project" value="UniProtKB-KW"/>
</dbReference>
<gene>
    <name evidence="6" type="ORF">PACLA_8A002323</name>
</gene>
<dbReference type="EMBL" id="CACRXK020003893">
    <property type="protein sequence ID" value="CAB4000681.1"/>
    <property type="molecule type" value="Genomic_DNA"/>
</dbReference>
<feature type="compositionally biased region" description="Acidic residues" evidence="5">
    <location>
        <begin position="165"/>
        <end position="181"/>
    </location>
</feature>
<dbReference type="SUPFAM" id="SSF57716">
    <property type="entry name" value="Glucocorticoid receptor-like (DNA-binding domain)"/>
    <property type="match status" value="1"/>
</dbReference>